<dbReference type="SUPFAM" id="SSF52833">
    <property type="entry name" value="Thioredoxin-like"/>
    <property type="match status" value="1"/>
</dbReference>
<dbReference type="PANTHER" id="PTHR43640">
    <property type="entry name" value="OS07G0260300 PROTEIN"/>
    <property type="match status" value="1"/>
</dbReference>
<comment type="caution">
    <text evidence="1">The sequence shown here is derived from an EMBL/GenBank/DDBJ whole genome shotgun (WGS) entry which is preliminary data.</text>
</comment>
<sequence>MRDDTQEVARAYGALVTPHAYLFDAQRRLLFQGRVDDHHEDPSRVRHPYLRQAIESALDHRPIEPKTTSVLGCSIKWRS</sequence>
<dbReference type="PANTHER" id="PTHR43640:SF1">
    <property type="entry name" value="THIOREDOXIN-DEPENDENT PEROXIREDOXIN"/>
    <property type="match status" value="1"/>
</dbReference>
<organism evidence="1">
    <name type="scientific">mine drainage metagenome</name>
    <dbReference type="NCBI Taxonomy" id="410659"/>
    <lineage>
        <taxon>unclassified sequences</taxon>
        <taxon>metagenomes</taxon>
        <taxon>ecological metagenomes</taxon>
    </lineage>
</organism>
<dbReference type="InterPro" id="IPR036249">
    <property type="entry name" value="Thioredoxin-like_sf"/>
</dbReference>
<dbReference type="InterPro" id="IPR047262">
    <property type="entry name" value="PRX-like1"/>
</dbReference>
<dbReference type="EMBL" id="AUZY01006410">
    <property type="protein sequence ID" value="EQD54471.1"/>
    <property type="molecule type" value="Genomic_DNA"/>
</dbReference>
<gene>
    <name evidence="1" type="ORF">B1B_09673</name>
</gene>
<dbReference type="Gene3D" id="3.40.30.10">
    <property type="entry name" value="Glutaredoxin"/>
    <property type="match status" value="1"/>
</dbReference>
<proteinExistence type="predicted"/>
<reference evidence="1" key="2">
    <citation type="journal article" date="2014" name="ISME J.">
        <title>Microbial stratification in low pH oxic and suboxic macroscopic growths along an acid mine drainage.</title>
        <authorList>
            <person name="Mendez-Garcia C."/>
            <person name="Mesa V."/>
            <person name="Sprenger R.R."/>
            <person name="Richter M."/>
            <person name="Diez M.S."/>
            <person name="Solano J."/>
            <person name="Bargiela R."/>
            <person name="Golyshina O.V."/>
            <person name="Manteca A."/>
            <person name="Ramos J.L."/>
            <person name="Gallego J.R."/>
            <person name="Llorente I."/>
            <person name="Martins Dos Santos V.A."/>
            <person name="Jensen O.N."/>
            <person name="Pelaez A.I."/>
            <person name="Sanchez J."/>
            <person name="Ferrer M."/>
        </authorList>
    </citation>
    <scope>NUCLEOTIDE SEQUENCE</scope>
</reference>
<name>T1A1P4_9ZZZZ</name>
<accession>T1A1P4</accession>
<protein>
    <submittedName>
        <fullName evidence="1">Redoxin domain-containing protein</fullName>
    </submittedName>
</protein>
<evidence type="ECO:0000313" key="1">
    <source>
        <dbReference type="EMBL" id="EQD54471.1"/>
    </source>
</evidence>
<reference evidence="1" key="1">
    <citation type="submission" date="2013-08" db="EMBL/GenBank/DDBJ databases">
        <authorList>
            <person name="Mendez C."/>
            <person name="Richter M."/>
            <person name="Ferrer M."/>
            <person name="Sanchez J."/>
        </authorList>
    </citation>
    <scope>NUCLEOTIDE SEQUENCE</scope>
</reference>
<dbReference type="AlphaFoldDB" id="T1A1P4"/>